<keyword evidence="9" id="KW-0408">Iron</keyword>
<evidence type="ECO:0000256" key="3">
    <source>
        <dbReference type="ARBA" id="ARBA00005155"/>
    </source>
</evidence>
<organism evidence="16">
    <name type="scientific">Magnetococcus massalia (strain MO-1)</name>
    <dbReference type="NCBI Taxonomy" id="451514"/>
    <lineage>
        <taxon>Bacteria</taxon>
        <taxon>Pseudomonadati</taxon>
        <taxon>Pseudomonadota</taxon>
        <taxon>Magnetococcia</taxon>
        <taxon>Magnetococcales</taxon>
        <taxon>Magnetococcaceae</taxon>
        <taxon>Magnetococcus</taxon>
    </lineage>
</organism>
<dbReference type="SFLD" id="SFLDS00029">
    <property type="entry name" value="Radical_SAM"/>
    <property type="match status" value="1"/>
</dbReference>
<dbReference type="AlphaFoldDB" id="A0A1S7LCL2"/>
<dbReference type="SUPFAM" id="SSF53146">
    <property type="entry name" value="Nitrogenase accessory factor-like"/>
    <property type="match status" value="1"/>
</dbReference>
<feature type="domain" description="Radical SAM core" evidence="15">
    <location>
        <begin position="25"/>
        <end position="271"/>
    </location>
</feature>
<keyword evidence="6" id="KW-0004">4Fe-4S</keyword>
<dbReference type="EMBL" id="LO017727">
    <property type="protein sequence ID" value="CRH04605.1"/>
    <property type="molecule type" value="Genomic_DNA"/>
</dbReference>
<name>A0A1S7LCL2_MAGMO</name>
<dbReference type="NCBIfam" id="TIGR01290">
    <property type="entry name" value="nifB"/>
    <property type="match status" value="1"/>
</dbReference>
<evidence type="ECO:0000256" key="1">
    <source>
        <dbReference type="ARBA" id="ARBA00001966"/>
    </source>
</evidence>
<reference evidence="16" key="1">
    <citation type="submission" date="2015-04" db="EMBL/GenBank/DDBJ databases">
        <authorList>
            <person name="Syromyatnikov M.Y."/>
            <person name="Popov V.N."/>
        </authorList>
    </citation>
    <scope>NUCLEOTIDE SEQUENCE</scope>
    <source>
        <strain evidence="16">MO-1</strain>
    </source>
</reference>
<dbReference type="PROSITE" id="PS51918">
    <property type="entry name" value="RADICAL_SAM"/>
    <property type="match status" value="1"/>
</dbReference>
<keyword evidence="7" id="KW-0949">S-adenosyl-L-methionine</keyword>
<evidence type="ECO:0000256" key="11">
    <source>
        <dbReference type="ARBA" id="ARBA00023231"/>
    </source>
</evidence>
<evidence type="ECO:0000256" key="4">
    <source>
        <dbReference type="ARBA" id="ARBA00006804"/>
    </source>
</evidence>
<evidence type="ECO:0000256" key="6">
    <source>
        <dbReference type="ARBA" id="ARBA00022485"/>
    </source>
</evidence>
<protein>
    <recommendedName>
        <fullName evidence="5">FeMo cofactor biosynthesis protein NifB</fullName>
    </recommendedName>
    <alternativeName>
        <fullName evidence="14">Nitrogenase cofactor maturase NifB</fullName>
    </alternativeName>
    <alternativeName>
        <fullName evidence="13">Radical SAM assemblase NifB</fullName>
    </alternativeName>
</protein>
<dbReference type="InterPro" id="IPR003731">
    <property type="entry name" value="Di-Nase_FeMo-co_biosynth"/>
</dbReference>
<dbReference type="UniPathway" id="UPA00782"/>
<dbReference type="SFLD" id="SFLDG01068">
    <property type="entry name" value="FeMo_cofactor_biosynthesis_pro"/>
    <property type="match status" value="1"/>
</dbReference>
<dbReference type="InterPro" id="IPR036105">
    <property type="entry name" value="DiNase_FeMo-co_biosyn_sf"/>
</dbReference>
<evidence type="ECO:0000256" key="8">
    <source>
        <dbReference type="ARBA" id="ARBA00022723"/>
    </source>
</evidence>
<dbReference type="PANTHER" id="PTHR43787">
    <property type="entry name" value="FEMO COFACTOR BIOSYNTHESIS PROTEIN NIFB-RELATED"/>
    <property type="match status" value="1"/>
</dbReference>
<evidence type="ECO:0000259" key="15">
    <source>
        <dbReference type="PROSITE" id="PS51918"/>
    </source>
</evidence>
<gene>
    <name evidence="16" type="primary">nifB</name>
    <name evidence="16" type="ORF">MAGMO_0393</name>
</gene>
<dbReference type="Gene3D" id="3.30.420.130">
    <property type="entry name" value="Dinitrogenase iron-molybdenum cofactor biosynthesis domain"/>
    <property type="match status" value="1"/>
</dbReference>
<dbReference type="SUPFAM" id="SSF102114">
    <property type="entry name" value="Radical SAM enzymes"/>
    <property type="match status" value="1"/>
</dbReference>
<proteinExistence type="inferred from homology"/>
<dbReference type="Pfam" id="PF04055">
    <property type="entry name" value="Radical_SAM"/>
    <property type="match status" value="1"/>
</dbReference>
<dbReference type="GO" id="GO:0016829">
    <property type="term" value="F:lyase activity"/>
    <property type="evidence" value="ECO:0007669"/>
    <property type="project" value="UniProtKB-KW"/>
</dbReference>
<evidence type="ECO:0000256" key="14">
    <source>
        <dbReference type="ARBA" id="ARBA00032102"/>
    </source>
</evidence>
<dbReference type="CDD" id="cd01335">
    <property type="entry name" value="Radical_SAM"/>
    <property type="match status" value="1"/>
</dbReference>
<dbReference type="GO" id="GO:0046872">
    <property type="term" value="F:metal ion binding"/>
    <property type="evidence" value="ECO:0007669"/>
    <property type="project" value="UniProtKB-KW"/>
</dbReference>
<dbReference type="Gene3D" id="3.20.20.70">
    <property type="entry name" value="Aldolase class I"/>
    <property type="match status" value="1"/>
</dbReference>
<evidence type="ECO:0000256" key="5">
    <source>
        <dbReference type="ARBA" id="ARBA00021702"/>
    </source>
</evidence>
<comment type="similarity">
    <text evidence="4">Belongs to the radical SAM superfamily. NifB family.</text>
</comment>
<dbReference type="PANTHER" id="PTHR43787:SF13">
    <property type="entry name" value="FEMO COFACTOR BIOSYNTHESIS PROTEIN NIFB"/>
    <property type="match status" value="1"/>
</dbReference>
<dbReference type="InterPro" id="IPR007197">
    <property type="entry name" value="rSAM"/>
</dbReference>
<keyword evidence="12" id="KW-0456">Lyase</keyword>
<dbReference type="CDD" id="cd00852">
    <property type="entry name" value="NifB"/>
    <property type="match status" value="1"/>
</dbReference>
<dbReference type="InterPro" id="IPR000385">
    <property type="entry name" value="MoaA_NifB_PqqE_Fe-S-bd_CS"/>
</dbReference>
<evidence type="ECO:0000256" key="12">
    <source>
        <dbReference type="ARBA" id="ARBA00023239"/>
    </source>
</evidence>
<dbReference type="SFLD" id="SFLDF00281">
    <property type="entry name" value="FeMo_cofactor_biosynthesis_pro"/>
    <property type="match status" value="1"/>
</dbReference>
<dbReference type="InterPro" id="IPR034165">
    <property type="entry name" value="NifB_C"/>
</dbReference>
<evidence type="ECO:0000256" key="10">
    <source>
        <dbReference type="ARBA" id="ARBA00023014"/>
    </source>
</evidence>
<comment type="cofactor">
    <cofactor evidence="1">
        <name>[4Fe-4S] cluster</name>
        <dbReference type="ChEBI" id="CHEBI:49883"/>
    </cofactor>
</comment>
<comment type="function">
    <text evidence="2">Involved in the biosynthesis of the iron-molybdenum cofactor (FeMo-co or M-cluster) found in the dinitrogenase enzyme of the nitrogenase complex in nitrogen-fixing microorganisms. NifB catalyzes the crucial step of radical SAM-dependent carbide insertion that occurs concomitant with the insertion of a 9th sulfur and the rearrangement/coupling of two [4Fe-4S] clusters into a [8Fe-9S-C] cluster, the precursor to the M-cluster.</text>
</comment>
<dbReference type="InterPro" id="IPR013785">
    <property type="entry name" value="Aldolase_TIM"/>
</dbReference>
<keyword evidence="8" id="KW-0479">Metal-binding</keyword>
<evidence type="ECO:0000256" key="7">
    <source>
        <dbReference type="ARBA" id="ARBA00022691"/>
    </source>
</evidence>
<keyword evidence="11" id="KW-0535">Nitrogen fixation</keyword>
<dbReference type="PROSITE" id="PS01305">
    <property type="entry name" value="MOAA_NIFB_PQQE"/>
    <property type="match status" value="1"/>
</dbReference>
<evidence type="ECO:0000313" key="16">
    <source>
        <dbReference type="EMBL" id="CRH04605.1"/>
    </source>
</evidence>
<evidence type="ECO:0000256" key="2">
    <source>
        <dbReference type="ARBA" id="ARBA00003522"/>
    </source>
</evidence>
<dbReference type="SFLD" id="SFLDG01067">
    <property type="entry name" value="SPASM/twitch_domain_containing"/>
    <property type="match status" value="1"/>
</dbReference>
<comment type="pathway">
    <text evidence="3">Cofactor biosynthesis; Fe-Mo cofactor biosynthesis.</text>
</comment>
<evidence type="ECO:0000256" key="9">
    <source>
        <dbReference type="ARBA" id="ARBA00023004"/>
    </source>
</evidence>
<dbReference type="InterPro" id="IPR058240">
    <property type="entry name" value="rSAM_sf"/>
</dbReference>
<accession>A0A1S7LCL2</accession>
<dbReference type="InterPro" id="IPR005980">
    <property type="entry name" value="Nase_CF_NifB"/>
</dbReference>
<sequence>MSASCASSSGGPSVDTHPCFSKDAHHKYARMHLAVAPACNIQCNYCNRKYDCTNESRPGVVSELLTPDEALIKVRAVKEQIPQLTVVGIAGPGDPLANPERTFEVCEKVAKEFPDIQLCLSTNGLTLPDHVERIKQLGVHHVTITINALDATVASQIYPWIYHGNRRKRGEKAAAILIENQFKGLNALVEQGVLVKVNSVMIPGVNDRHLLDVNREVSERGAFLHNIMPLISAPEHGTYFGLTGQRNPEDGELEALRGECTGDVEQMTHCRQCRADAVGMLGEDRNDDFTMDKIAASAEPKFPAFAGQSVIPIQVNAPANEEPATQAAEEVVDPGPERLIAVTSEDGKTINQHFGHAERFLVYRATATDVTLLEQRDASRYCHGDLQCGEKESALDLALKTLTDCEAIICERIGFMPWQSLEEQGIQPINRFAGESIEAALKKYCLEKRDESAAASVARVS</sequence>
<keyword evidence="10" id="KW-0411">Iron-sulfur</keyword>
<dbReference type="Pfam" id="PF02579">
    <property type="entry name" value="Nitro_FeMo-Co"/>
    <property type="match status" value="1"/>
</dbReference>
<dbReference type="GO" id="GO:0051539">
    <property type="term" value="F:4 iron, 4 sulfur cluster binding"/>
    <property type="evidence" value="ECO:0007669"/>
    <property type="project" value="UniProtKB-KW"/>
</dbReference>
<evidence type="ECO:0000256" key="13">
    <source>
        <dbReference type="ARBA" id="ARBA00030926"/>
    </source>
</evidence>